<dbReference type="PANTHER" id="PTHR43300:SF11">
    <property type="entry name" value="ACETYLTRANSFERASE RV3034C-RELATED"/>
    <property type="match status" value="1"/>
</dbReference>
<evidence type="ECO:0000256" key="2">
    <source>
        <dbReference type="ARBA" id="ARBA00022737"/>
    </source>
</evidence>
<dbReference type="Proteomes" id="UP000274545">
    <property type="component" value="Unassembled WGS sequence"/>
</dbReference>
<evidence type="ECO:0000256" key="1">
    <source>
        <dbReference type="ARBA" id="ARBA00022679"/>
    </source>
</evidence>
<proteinExistence type="predicted"/>
<evidence type="ECO:0000313" key="3">
    <source>
        <dbReference type="EMBL" id="RUP77188.1"/>
    </source>
</evidence>
<dbReference type="Gene3D" id="2.160.10.10">
    <property type="entry name" value="Hexapeptide repeat proteins"/>
    <property type="match status" value="1"/>
</dbReference>
<dbReference type="InterPro" id="IPR001451">
    <property type="entry name" value="Hexapep"/>
</dbReference>
<evidence type="ECO:0008006" key="5">
    <source>
        <dbReference type="Google" id="ProtNLM"/>
    </source>
</evidence>
<name>A0A3S0U8S2_9MOLU</name>
<sequence length="95" mass="10479">MPEFFKLSISIFNWQNLITTLRENTPQKGNTVIGHDVWIGYNAIILPGVNIGTGAVIGAGSVVTKNIPPYAIDPAKVIKYCFTEQILTEIMKSEK</sequence>
<dbReference type="InterPro" id="IPR050179">
    <property type="entry name" value="Trans_hexapeptide_repeat"/>
</dbReference>
<gene>
    <name evidence="3" type="ORF">D6D54_04355</name>
</gene>
<keyword evidence="1" id="KW-0808">Transferase</keyword>
<protein>
    <recommendedName>
        <fullName evidence="5">Streptogramin A acetyltransferase</fullName>
    </recommendedName>
</protein>
<dbReference type="Pfam" id="PF00132">
    <property type="entry name" value="Hexapep"/>
    <property type="match status" value="1"/>
</dbReference>
<dbReference type="PROSITE" id="PS00101">
    <property type="entry name" value="HEXAPEP_TRANSFERASES"/>
    <property type="match status" value="1"/>
</dbReference>
<accession>A0A3S0U8S2</accession>
<dbReference type="GO" id="GO:0016740">
    <property type="term" value="F:transferase activity"/>
    <property type="evidence" value="ECO:0007669"/>
    <property type="project" value="UniProtKB-KW"/>
</dbReference>
<dbReference type="SUPFAM" id="SSF51161">
    <property type="entry name" value="Trimeric LpxA-like enzymes"/>
    <property type="match status" value="1"/>
</dbReference>
<keyword evidence="2" id="KW-0677">Repeat</keyword>
<dbReference type="InterPro" id="IPR011004">
    <property type="entry name" value="Trimer_LpxA-like_sf"/>
</dbReference>
<dbReference type="InterPro" id="IPR018357">
    <property type="entry name" value="Hexapep_transf_CS"/>
</dbReference>
<dbReference type="AlphaFoldDB" id="A0A3S0U8S2"/>
<evidence type="ECO:0000313" key="4">
    <source>
        <dbReference type="Proteomes" id="UP000274545"/>
    </source>
</evidence>
<dbReference type="PANTHER" id="PTHR43300">
    <property type="entry name" value="ACETYLTRANSFERASE"/>
    <property type="match status" value="1"/>
</dbReference>
<comment type="caution">
    <text evidence="3">The sequence shown here is derived from an EMBL/GenBank/DDBJ whole genome shotgun (WGS) entry which is preliminary data.</text>
</comment>
<reference evidence="3 4" key="1">
    <citation type="journal article" date="2019" name="Genome Biol. Evol.">
        <title>Toxin and genome evolution in a Drosophila defensive symbiosis.</title>
        <authorList>
            <person name="Ballinger M.J."/>
            <person name="Gawryluk R.M."/>
            <person name="Perlman S.J."/>
        </authorList>
    </citation>
    <scope>NUCLEOTIDE SEQUENCE [LARGE SCALE GENOMIC DNA]</scope>
    <source>
        <strain evidence="4">sNeo</strain>
    </source>
</reference>
<dbReference type="EMBL" id="RAHC01000003">
    <property type="protein sequence ID" value="RUP77188.1"/>
    <property type="molecule type" value="Genomic_DNA"/>
</dbReference>
<organism evidence="3 4">
    <name type="scientific">Spiroplasma poulsonii</name>
    <dbReference type="NCBI Taxonomy" id="2138"/>
    <lineage>
        <taxon>Bacteria</taxon>
        <taxon>Bacillati</taxon>
        <taxon>Mycoplasmatota</taxon>
        <taxon>Mollicutes</taxon>
        <taxon>Entomoplasmatales</taxon>
        <taxon>Spiroplasmataceae</taxon>
        <taxon>Spiroplasma</taxon>
    </lineage>
</organism>